<dbReference type="EMBL" id="JAUSRB010000002">
    <property type="protein sequence ID" value="MDP9868246.1"/>
    <property type="molecule type" value="Genomic_DNA"/>
</dbReference>
<dbReference type="Proteomes" id="UP001230426">
    <property type="component" value="Unassembled WGS sequence"/>
</dbReference>
<evidence type="ECO:0000313" key="2">
    <source>
        <dbReference type="EMBL" id="MDP9868246.1"/>
    </source>
</evidence>
<reference evidence="2 3" key="1">
    <citation type="submission" date="2023-07" db="EMBL/GenBank/DDBJ databases">
        <title>Sequencing the genomes of 1000 actinobacteria strains.</title>
        <authorList>
            <person name="Klenk H.-P."/>
        </authorList>
    </citation>
    <scope>NUCLEOTIDE SEQUENCE [LARGE SCALE GENOMIC DNA]</scope>
    <source>
        <strain evidence="2 3">DSM 44109</strain>
    </source>
</reference>
<name>A0ABT9RG34_9ACTN</name>
<keyword evidence="3" id="KW-1185">Reference proteome</keyword>
<dbReference type="InterPro" id="IPR036866">
    <property type="entry name" value="RibonucZ/Hydroxyglut_hydro"/>
</dbReference>
<dbReference type="Pfam" id="PF12706">
    <property type="entry name" value="Lactamase_B_2"/>
    <property type="match status" value="1"/>
</dbReference>
<dbReference type="PANTHER" id="PTHR43546">
    <property type="entry name" value="UPF0173 METAL-DEPENDENT HYDROLASE MJ1163-RELATED"/>
    <property type="match status" value="1"/>
</dbReference>
<evidence type="ECO:0000313" key="3">
    <source>
        <dbReference type="Proteomes" id="UP001230426"/>
    </source>
</evidence>
<proteinExistence type="predicted"/>
<sequence length="360" mass="37754">MPESDVAMRLRAASDDELLSILAAADAADIAMRHPLVADPPRAARPAPGTCEVVLLGALGCRYGMLAGGAGGHLVRTAATTVLVDPGPAALGLLLQLAEQGLFAWSELDAVAVTHFHPDHYSDLIPCLEGMASHAATPDRKLVLVNPTTAERFAAFSPYHVGQDGMVDLVTLAHPATDGPGEASVRVGDLVLHATPALHLEERGCTGSAIGLIYESAAGAIWYTSDTTLAPDLLHQVAVISPAPVLVIAHADASNIDRAPGRAEACHLETRDVPVIAAALRPRQVLIQHYDAAYSGVDYRIAQAVWLQRQLDRSGLPTRVLPSASGLRLVLSNGQIIDHAIVLDSEAAFAVAGYLHTTGR</sequence>
<organism evidence="2 3">
    <name type="scientific">Streptosporangium brasiliense</name>
    <dbReference type="NCBI Taxonomy" id="47480"/>
    <lineage>
        <taxon>Bacteria</taxon>
        <taxon>Bacillati</taxon>
        <taxon>Actinomycetota</taxon>
        <taxon>Actinomycetes</taxon>
        <taxon>Streptosporangiales</taxon>
        <taxon>Streptosporangiaceae</taxon>
        <taxon>Streptosporangium</taxon>
    </lineage>
</organism>
<accession>A0ABT9RG34</accession>
<dbReference type="Gene3D" id="3.60.15.10">
    <property type="entry name" value="Ribonuclease Z/Hydroxyacylglutathione hydrolase-like"/>
    <property type="match status" value="1"/>
</dbReference>
<dbReference type="InterPro" id="IPR050114">
    <property type="entry name" value="UPF0173_UPF0282_UlaG_hydrolase"/>
</dbReference>
<feature type="domain" description="Metallo-beta-lactamase" evidence="1">
    <location>
        <begin position="80"/>
        <end position="290"/>
    </location>
</feature>
<dbReference type="RefSeq" id="WP_306870896.1">
    <property type="nucleotide sequence ID" value="NZ_JAUSRB010000002.1"/>
</dbReference>
<protein>
    <submittedName>
        <fullName evidence="2">Ribonuclease BN (tRNA processing enzyme)</fullName>
    </submittedName>
</protein>
<dbReference type="InterPro" id="IPR001279">
    <property type="entry name" value="Metallo-B-lactamas"/>
</dbReference>
<gene>
    <name evidence="2" type="ORF">J2S55_007512</name>
</gene>
<evidence type="ECO:0000259" key="1">
    <source>
        <dbReference type="Pfam" id="PF12706"/>
    </source>
</evidence>
<dbReference type="SUPFAM" id="SSF56281">
    <property type="entry name" value="Metallo-hydrolase/oxidoreductase"/>
    <property type="match status" value="1"/>
</dbReference>
<comment type="caution">
    <text evidence="2">The sequence shown here is derived from an EMBL/GenBank/DDBJ whole genome shotgun (WGS) entry which is preliminary data.</text>
</comment>